<feature type="non-terminal residue" evidence="1">
    <location>
        <position position="1"/>
    </location>
</feature>
<gene>
    <name evidence="1" type="ORF">B0J13DRAFT_403116</name>
</gene>
<organism evidence="1 2">
    <name type="scientific">Dactylonectria estremocensis</name>
    <dbReference type="NCBI Taxonomy" id="1079267"/>
    <lineage>
        <taxon>Eukaryota</taxon>
        <taxon>Fungi</taxon>
        <taxon>Dikarya</taxon>
        <taxon>Ascomycota</taxon>
        <taxon>Pezizomycotina</taxon>
        <taxon>Sordariomycetes</taxon>
        <taxon>Hypocreomycetidae</taxon>
        <taxon>Hypocreales</taxon>
        <taxon>Nectriaceae</taxon>
        <taxon>Dactylonectria</taxon>
    </lineage>
</organism>
<reference evidence="1" key="1">
    <citation type="journal article" date="2021" name="Nat. Commun.">
        <title>Genetic determinants of endophytism in the Arabidopsis root mycobiome.</title>
        <authorList>
            <person name="Mesny F."/>
            <person name="Miyauchi S."/>
            <person name="Thiergart T."/>
            <person name="Pickel B."/>
            <person name="Atanasova L."/>
            <person name="Karlsson M."/>
            <person name="Huettel B."/>
            <person name="Barry K.W."/>
            <person name="Haridas S."/>
            <person name="Chen C."/>
            <person name="Bauer D."/>
            <person name="Andreopoulos W."/>
            <person name="Pangilinan J."/>
            <person name="LaButti K."/>
            <person name="Riley R."/>
            <person name="Lipzen A."/>
            <person name="Clum A."/>
            <person name="Drula E."/>
            <person name="Henrissat B."/>
            <person name="Kohler A."/>
            <person name="Grigoriev I.V."/>
            <person name="Martin F.M."/>
            <person name="Hacquard S."/>
        </authorList>
    </citation>
    <scope>NUCLEOTIDE SEQUENCE</scope>
    <source>
        <strain evidence="1">MPI-CAGE-AT-0021</strain>
    </source>
</reference>
<dbReference type="AlphaFoldDB" id="A0A9P9D193"/>
<comment type="caution">
    <text evidence="1">The sequence shown here is derived from an EMBL/GenBank/DDBJ whole genome shotgun (WGS) entry which is preliminary data.</text>
</comment>
<dbReference type="Proteomes" id="UP000717696">
    <property type="component" value="Unassembled WGS sequence"/>
</dbReference>
<accession>A0A9P9D193</accession>
<dbReference type="OrthoDB" id="1421156at2759"/>
<proteinExistence type="predicted"/>
<feature type="non-terminal residue" evidence="1">
    <location>
        <position position="56"/>
    </location>
</feature>
<dbReference type="EMBL" id="JAGMUU010000061">
    <property type="protein sequence ID" value="KAH7110647.1"/>
    <property type="molecule type" value="Genomic_DNA"/>
</dbReference>
<name>A0A9P9D193_9HYPO</name>
<evidence type="ECO:0000313" key="1">
    <source>
        <dbReference type="EMBL" id="KAH7110647.1"/>
    </source>
</evidence>
<keyword evidence="2" id="KW-1185">Reference proteome</keyword>
<protein>
    <submittedName>
        <fullName evidence="1">Uncharacterized protein</fullName>
    </submittedName>
</protein>
<evidence type="ECO:0000313" key="2">
    <source>
        <dbReference type="Proteomes" id="UP000717696"/>
    </source>
</evidence>
<sequence>ASFPHDNLSPQRWYVSQEDLFIDISIWAATRGFTFITRRSTIGKSGRPTVTYSCNQ</sequence>